<name>A0A812W6L4_SYMPI</name>
<sequence length="653" mass="69510">MDEGYLNPGGSTRCPSRCRRYFAGAGPGDGTICQKQASGVGTAQQNFELGVACYPAYGCGRDMITCVDQAFEGSLPDTSDAAAACADLALVQPEDPWTCGTAEENRPPCVNNTPNNNAGKWLKANGNLACGWGSTYGGVYPNYTGSPTPATEYFQASSDYECCLKAMSFENSSWEEGGAALFFQLIGSTCRVDREKIIYANMDSSSGRSVKYQDTRCGSGEQFYYRHAAGAADAANLHTGGRCVVDGGFSRLSELTSGTNLPGGELPDGHELPNHECPDEVPSEDNASTSPPSGCNVTVRFNTINDAEECCQMCRSMSWLPSVGGVVEMDETNTPKNPCVAWQIVHGRCRIVRQEYFDYWNPGMTIKASLTRDSFEAPGNTDWVVPRRGCGESEEACNYNSFIYYRQFREVQGVAVDPSALSANSTNSSKNALYRKVVSVNLPPNVENLSFELNVSAVTSRRDRRSQLIQDNANQSFSNLTGASFADLVDVFNGNLTPVSEETAGAGEDCGRIEVHAATAMRQSGGYEIFDEESSPEPICVSECVPSGGTASFRCGLQNSTNSTPDAGPGRRLAGVSDNVVISFTAIGSGYDTVNFGVGASLNQAPFATETATGGKGGEGGDTTPDPVSSSPDLSFHPIHVVSLLAVAYLQHS</sequence>
<evidence type="ECO:0000313" key="2">
    <source>
        <dbReference type="EMBL" id="CAE7664837.1"/>
    </source>
</evidence>
<reference evidence="2" key="1">
    <citation type="submission" date="2021-02" db="EMBL/GenBank/DDBJ databases">
        <authorList>
            <person name="Dougan E. K."/>
            <person name="Rhodes N."/>
            <person name="Thang M."/>
            <person name="Chan C."/>
        </authorList>
    </citation>
    <scope>NUCLEOTIDE SEQUENCE</scope>
</reference>
<dbReference type="Proteomes" id="UP000649617">
    <property type="component" value="Unassembled WGS sequence"/>
</dbReference>
<evidence type="ECO:0000313" key="3">
    <source>
        <dbReference type="Proteomes" id="UP000649617"/>
    </source>
</evidence>
<keyword evidence="3" id="KW-1185">Reference proteome</keyword>
<dbReference type="AlphaFoldDB" id="A0A812W6L4"/>
<gene>
    <name evidence="2" type="ORF">SPIL2461_LOCUS18153</name>
</gene>
<comment type="caution">
    <text evidence="2">The sequence shown here is derived from an EMBL/GenBank/DDBJ whole genome shotgun (WGS) entry which is preliminary data.</text>
</comment>
<dbReference type="OrthoDB" id="412327at2759"/>
<dbReference type="EMBL" id="CAJNIZ010043637">
    <property type="protein sequence ID" value="CAE7664837.1"/>
    <property type="molecule type" value="Genomic_DNA"/>
</dbReference>
<feature type="region of interest" description="Disordered" evidence="1">
    <location>
        <begin position="256"/>
        <end position="292"/>
    </location>
</feature>
<feature type="compositionally biased region" description="Basic and acidic residues" evidence="1">
    <location>
        <begin position="267"/>
        <end position="278"/>
    </location>
</feature>
<protein>
    <submittedName>
        <fullName evidence="2">Uncharacterized protein</fullName>
    </submittedName>
</protein>
<feature type="region of interest" description="Disordered" evidence="1">
    <location>
        <begin position="609"/>
        <end position="632"/>
    </location>
</feature>
<accession>A0A812W6L4</accession>
<evidence type="ECO:0000256" key="1">
    <source>
        <dbReference type="SAM" id="MobiDB-lite"/>
    </source>
</evidence>
<organism evidence="2 3">
    <name type="scientific">Symbiodinium pilosum</name>
    <name type="common">Dinoflagellate</name>
    <dbReference type="NCBI Taxonomy" id="2952"/>
    <lineage>
        <taxon>Eukaryota</taxon>
        <taxon>Sar</taxon>
        <taxon>Alveolata</taxon>
        <taxon>Dinophyceae</taxon>
        <taxon>Suessiales</taxon>
        <taxon>Symbiodiniaceae</taxon>
        <taxon>Symbiodinium</taxon>
    </lineage>
</organism>
<proteinExistence type="predicted"/>